<proteinExistence type="predicted"/>
<accession>A0ABT9JTK4</accession>
<reference evidence="2" key="1">
    <citation type="journal article" date="2019" name="Int. J. Syst. Evol. Microbiol.">
        <title>The Global Catalogue of Microorganisms (GCM) 10K type strain sequencing project: providing services to taxonomists for standard genome sequencing and annotation.</title>
        <authorList>
            <consortium name="The Broad Institute Genomics Platform"/>
            <consortium name="The Broad Institute Genome Sequencing Center for Infectious Disease"/>
            <person name="Wu L."/>
            <person name="Ma J."/>
        </authorList>
    </citation>
    <scope>NUCLEOTIDE SEQUENCE [LARGE SCALE GENOMIC DNA]</scope>
    <source>
        <strain evidence="2">VKM B-3159</strain>
    </source>
</reference>
<dbReference type="EMBL" id="JAVCAP010000016">
    <property type="protein sequence ID" value="MDP8567918.1"/>
    <property type="molecule type" value="Genomic_DNA"/>
</dbReference>
<comment type="caution">
    <text evidence="1">The sequence shown here is derived from an EMBL/GenBank/DDBJ whole genome shotgun (WGS) entry which is preliminary data.</text>
</comment>
<evidence type="ECO:0008006" key="3">
    <source>
        <dbReference type="Google" id="ProtNLM"/>
    </source>
</evidence>
<sequence>MQYDNWLYARVWGLNDYDRAWAMLRAYNGGLGWWQREALLTTARRLATREEIDAMCGKHQRAQLHCRENLNYPHRILNVYQPRYYGWGAKIVMGGNE</sequence>
<evidence type="ECO:0000313" key="2">
    <source>
        <dbReference type="Proteomes" id="UP001225906"/>
    </source>
</evidence>
<gene>
    <name evidence="1" type="ORF">Q9291_08660</name>
</gene>
<keyword evidence="2" id="KW-1185">Reference proteome</keyword>
<name>A0ABT9JTK4_9PROT</name>
<evidence type="ECO:0000313" key="1">
    <source>
        <dbReference type="EMBL" id="MDP8567918.1"/>
    </source>
</evidence>
<dbReference type="RefSeq" id="WP_306389639.1">
    <property type="nucleotide sequence ID" value="NZ_JAVCAP010000016.1"/>
</dbReference>
<organism evidence="1 2">
    <name type="scientific">Methylophilus aquaticus</name>
    <dbReference type="NCBI Taxonomy" id="1971610"/>
    <lineage>
        <taxon>Bacteria</taxon>
        <taxon>Pseudomonadati</taxon>
        <taxon>Pseudomonadota</taxon>
        <taxon>Betaproteobacteria</taxon>
        <taxon>Nitrosomonadales</taxon>
        <taxon>Methylophilaceae</taxon>
        <taxon>Methylophilus</taxon>
    </lineage>
</organism>
<dbReference type="Proteomes" id="UP001225906">
    <property type="component" value="Unassembled WGS sequence"/>
</dbReference>
<protein>
    <recommendedName>
        <fullName evidence="3">Transglycosylase SLT domain-containing protein</fullName>
    </recommendedName>
</protein>